<dbReference type="InterPro" id="IPR011009">
    <property type="entry name" value="Kinase-like_dom_sf"/>
</dbReference>
<keyword evidence="7" id="KW-0808">Transferase</keyword>
<dbReference type="GO" id="GO:0071474">
    <property type="term" value="P:cellular hyperosmotic response"/>
    <property type="evidence" value="ECO:0007669"/>
    <property type="project" value="UniProtKB-ARBA"/>
</dbReference>
<evidence type="ECO:0000256" key="9">
    <source>
        <dbReference type="ARBA" id="ARBA00022777"/>
    </source>
</evidence>
<evidence type="ECO:0000259" key="15">
    <source>
        <dbReference type="PROSITE" id="PS50011"/>
    </source>
</evidence>
<evidence type="ECO:0000256" key="4">
    <source>
        <dbReference type="ARBA" id="ARBA00022473"/>
    </source>
</evidence>
<dbReference type="SMART" id="SM00220">
    <property type="entry name" value="S_TKc"/>
    <property type="match status" value="1"/>
</dbReference>
<keyword evidence="4" id="KW-0217">Developmental protein</keyword>
<keyword evidence="9" id="KW-0418">Kinase</keyword>
<sequence length="555" mass="64222">LEAVQRDWRLSRPDGRFLKFDEELGRGSFKTVYRGLDTETGVAVAWCELQENKLNKIERQRFREEAVMLKGLQHPNIVRFYDYWESQEHAGKKKCIVLVTELMTSGTLKMYLKRFKRINIKVLKSWCRQILKGLSFLHSRDPPVIHRDLKCDNIFITGTTGSVKIGDLGLATLKNKSYAKSVIGTPEFMAPEMYEEMYDESVDVYAFGMCLLEMVTGEYPYCECQFPAQIYRKVTTGVKPECFYRIPPQYPEIREIIDRCTRVRKEERATVKSLLADDFFIPEELLGIRIEIKNREIDLNEANTEIQMQLRVFDEKKRKQYRFKENEGLQFAFDIESDKAEEVVQQMIEQQHIPDQDTAMITKLIKDKVKAFKRDREVRHAEIKRHREEEARRLEEAQIRNEIALRGRKDRVRSLSFLVFSRWSFFLRAHFICDCVSCRLDTTHKTVTFQFAPDSDQPSVIAEKLVLQAIREDPARAVGTKFVISISATDAPFITALKNSANAIPQMKGGNISPPSVDILFSSLNGQPIQLSNKIFDDDGSPTIVPSGMQKPVNE</sequence>
<comment type="catalytic activity">
    <reaction evidence="12">
        <text>L-threonyl-[protein] + ATP = O-phospho-L-threonyl-[protein] + ADP + H(+)</text>
        <dbReference type="Rhea" id="RHEA:46608"/>
        <dbReference type="Rhea" id="RHEA-COMP:11060"/>
        <dbReference type="Rhea" id="RHEA-COMP:11605"/>
        <dbReference type="ChEBI" id="CHEBI:15378"/>
        <dbReference type="ChEBI" id="CHEBI:30013"/>
        <dbReference type="ChEBI" id="CHEBI:30616"/>
        <dbReference type="ChEBI" id="CHEBI:61977"/>
        <dbReference type="ChEBI" id="CHEBI:456216"/>
        <dbReference type="EC" id="2.7.11.1"/>
    </reaction>
</comment>
<dbReference type="GO" id="GO:0005524">
    <property type="term" value="F:ATP binding"/>
    <property type="evidence" value="ECO:0007669"/>
    <property type="project" value="UniProtKB-KW"/>
</dbReference>
<dbReference type="Pfam" id="PF24889">
    <property type="entry name" value="CCTL2_WNK"/>
    <property type="match status" value="1"/>
</dbReference>
<evidence type="ECO:0000256" key="5">
    <source>
        <dbReference type="ARBA" id="ARBA00022490"/>
    </source>
</evidence>
<comment type="cofactor">
    <cofactor evidence="1">
        <name>Mg(2+)</name>
        <dbReference type="ChEBI" id="CHEBI:18420"/>
    </cofactor>
</comment>
<dbReference type="GO" id="GO:0006884">
    <property type="term" value="P:cell volume homeostasis"/>
    <property type="evidence" value="ECO:0007669"/>
    <property type="project" value="UniProtKB-ARBA"/>
</dbReference>
<comment type="subcellular location">
    <subcellularLocation>
        <location evidence="2">Cytoplasm</location>
    </subcellularLocation>
</comment>
<protein>
    <recommendedName>
        <fullName evidence="3">non-specific serine/threonine protein kinase</fullName>
        <ecNumber evidence="3">2.7.11.1</ecNumber>
    </recommendedName>
</protein>
<dbReference type="InterPro" id="IPR000719">
    <property type="entry name" value="Prot_kinase_dom"/>
</dbReference>
<evidence type="ECO:0000313" key="16">
    <source>
        <dbReference type="Proteomes" id="UP000038040"/>
    </source>
</evidence>
<evidence type="ECO:0000256" key="1">
    <source>
        <dbReference type="ARBA" id="ARBA00001946"/>
    </source>
</evidence>
<evidence type="ECO:0000256" key="13">
    <source>
        <dbReference type="ARBA" id="ARBA00048679"/>
    </source>
</evidence>
<accession>A0A0N4U3W6</accession>
<evidence type="ECO:0000256" key="12">
    <source>
        <dbReference type="ARBA" id="ARBA00047899"/>
    </source>
</evidence>
<dbReference type="Gene3D" id="3.10.20.90">
    <property type="entry name" value="Phosphatidylinositol 3-kinase Catalytic Subunit, Chain A, domain 1"/>
    <property type="match status" value="1"/>
</dbReference>
<evidence type="ECO:0000313" key="17">
    <source>
        <dbReference type="WBParaSite" id="DME_0000143801-mRNA-1"/>
    </source>
</evidence>
<dbReference type="Gene3D" id="3.30.200.20">
    <property type="entry name" value="Phosphorylase Kinase, domain 1"/>
    <property type="match status" value="1"/>
</dbReference>
<dbReference type="GO" id="GO:0005737">
    <property type="term" value="C:cytoplasm"/>
    <property type="evidence" value="ECO:0007669"/>
    <property type="project" value="UniProtKB-SubCell"/>
</dbReference>
<dbReference type="FunFam" id="1.10.510.10:FF:000006">
    <property type="entry name" value="Serine/threonine-protein kinase WNK1 isoform 2"/>
    <property type="match status" value="1"/>
</dbReference>
<dbReference type="PROSITE" id="PS00108">
    <property type="entry name" value="PROTEIN_KINASE_ST"/>
    <property type="match status" value="1"/>
</dbReference>
<dbReference type="Gene3D" id="1.10.510.10">
    <property type="entry name" value="Transferase(Phosphotransferase) domain 1"/>
    <property type="match status" value="1"/>
</dbReference>
<dbReference type="InterPro" id="IPR056865">
    <property type="entry name" value="CCTL2_WNK"/>
</dbReference>
<dbReference type="AlphaFoldDB" id="A0A0N4U3W6"/>
<evidence type="ECO:0000256" key="3">
    <source>
        <dbReference type="ARBA" id="ARBA00012513"/>
    </source>
</evidence>
<dbReference type="Pfam" id="PF12202">
    <property type="entry name" value="OSR1_C"/>
    <property type="match status" value="1"/>
</dbReference>
<dbReference type="WBParaSite" id="DME_0000143801-mRNA-1">
    <property type="protein sequence ID" value="DME_0000143801-mRNA-1"/>
    <property type="gene ID" value="DME_0000143801"/>
</dbReference>
<comment type="similarity">
    <text evidence="14">Belongs to the protein kinase superfamily. Ser/Thr protein kinase family. WNK subfamily.</text>
</comment>
<dbReference type="CDD" id="cd13983">
    <property type="entry name" value="STKc_WNK"/>
    <property type="match status" value="1"/>
</dbReference>
<dbReference type="GO" id="GO:0140694">
    <property type="term" value="P:membraneless organelle assembly"/>
    <property type="evidence" value="ECO:0007669"/>
    <property type="project" value="UniProtKB-ARBA"/>
</dbReference>
<evidence type="ECO:0000256" key="2">
    <source>
        <dbReference type="ARBA" id="ARBA00004496"/>
    </source>
</evidence>
<keyword evidence="5" id="KW-0963">Cytoplasm</keyword>
<proteinExistence type="inferred from homology"/>
<evidence type="ECO:0000256" key="10">
    <source>
        <dbReference type="ARBA" id="ARBA00022840"/>
    </source>
</evidence>
<dbReference type="Pfam" id="PF00069">
    <property type="entry name" value="Pkinase"/>
    <property type="match status" value="1"/>
</dbReference>
<dbReference type="InterPro" id="IPR008271">
    <property type="entry name" value="Ser/Thr_kinase_AS"/>
</dbReference>
<name>A0A0N4U3W6_DRAME</name>
<keyword evidence="10" id="KW-0067">ATP-binding</keyword>
<keyword evidence="6" id="KW-0723">Serine/threonine-protein kinase</keyword>
<dbReference type="GO" id="GO:0140693">
    <property type="term" value="F:molecular condensate scaffold activity"/>
    <property type="evidence" value="ECO:0007669"/>
    <property type="project" value="UniProtKB-ARBA"/>
</dbReference>
<reference evidence="17" key="1">
    <citation type="submission" date="2016-04" db="UniProtKB">
        <authorList>
            <consortium name="WormBaseParasite"/>
        </authorList>
    </citation>
    <scope>IDENTIFICATION</scope>
</reference>
<dbReference type="EC" id="2.7.11.1" evidence="3"/>
<feature type="domain" description="Protein kinase" evidence="15">
    <location>
        <begin position="18"/>
        <end position="280"/>
    </location>
</feature>
<dbReference type="InterPro" id="IPR050588">
    <property type="entry name" value="WNK_Ser-Thr_kinase"/>
</dbReference>
<keyword evidence="8" id="KW-0547">Nucleotide-binding</keyword>
<evidence type="ECO:0000256" key="6">
    <source>
        <dbReference type="ARBA" id="ARBA00022527"/>
    </source>
</evidence>
<dbReference type="GO" id="GO:0004674">
    <property type="term" value="F:protein serine/threonine kinase activity"/>
    <property type="evidence" value="ECO:0007669"/>
    <property type="project" value="UniProtKB-KW"/>
</dbReference>
<evidence type="ECO:0000256" key="11">
    <source>
        <dbReference type="ARBA" id="ARBA00023054"/>
    </source>
</evidence>
<organism evidence="16 17">
    <name type="scientific">Dracunculus medinensis</name>
    <name type="common">Guinea worm</name>
    <dbReference type="NCBI Taxonomy" id="318479"/>
    <lineage>
        <taxon>Eukaryota</taxon>
        <taxon>Metazoa</taxon>
        <taxon>Ecdysozoa</taxon>
        <taxon>Nematoda</taxon>
        <taxon>Chromadorea</taxon>
        <taxon>Rhabditida</taxon>
        <taxon>Spirurina</taxon>
        <taxon>Dracunculoidea</taxon>
        <taxon>Dracunculidae</taxon>
        <taxon>Dracunculus</taxon>
    </lineage>
</organism>
<dbReference type="PANTHER" id="PTHR13902">
    <property type="entry name" value="SERINE/THREONINE-PROTEIN KINASE WNK WITH NO LYSINE -RELATED"/>
    <property type="match status" value="1"/>
</dbReference>
<comment type="catalytic activity">
    <reaction evidence="13">
        <text>L-seryl-[protein] + ATP = O-phospho-L-seryl-[protein] + ADP + H(+)</text>
        <dbReference type="Rhea" id="RHEA:17989"/>
        <dbReference type="Rhea" id="RHEA-COMP:9863"/>
        <dbReference type="Rhea" id="RHEA-COMP:11604"/>
        <dbReference type="ChEBI" id="CHEBI:15378"/>
        <dbReference type="ChEBI" id="CHEBI:29999"/>
        <dbReference type="ChEBI" id="CHEBI:30616"/>
        <dbReference type="ChEBI" id="CHEBI:83421"/>
        <dbReference type="ChEBI" id="CHEBI:456216"/>
        <dbReference type="EC" id="2.7.11.1"/>
    </reaction>
</comment>
<dbReference type="FunFam" id="3.30.200.20:FF:001054">
    <property type="entry name" value="Serine/threonine-protein kinase WNK1"/>
    <property type="match status" value="1"/>
</dbReference>
<evidence type="ECO:0000256" key="8">
    <source>
        <dbReference type="ARBA" id="ARBA00022741"/>
    </source>
</evidence>
<evidence type="ECO:0000256" key="7">
    <source>
        <dbReference type="ARBA" id="ARBA00022679"/>
    </source>
</evidence>
<dbReference type="SUPFAM" id="SSF56112">
    <property type="entry name" value="Protein kinase-like (PK-like)"/>
    <property type="match status" value="1"/>
</dbReference>
<keyword evidence="11" id="KW-0175">Coiled coil</keyword>
<dbReference type="InterPro" id="IPR024678">
    <property type="entry name" value="Kinase_OSR1/WNK_CCT"/>
</dbReference>
<dbReference type="PROSITE" id="PS50011">
    <property type="entry name" value="PROTEIN_KINASE_DOM"/>
    <property type="match status" value="1"/>
</dbReference>
<evidence type="ECO:0000256" key="14">
    <source>
        <dbReference type="ARBA" id="ARBA00061662"/>
    </source>
</evidence>
<dbReference type="Proteomes" id="UP000038040">
    <property type="component" value="Unplaced"/>
</dbReference>